<reference evidence="1 2" key="1">
    <citation type="submission" date="2017-04" db="EMBL/GenBank/DDBJ databases">
        <authorList>
            <person name="Afonso C.L."/>
            <person name="Miller P.J."/>
            <person name="Scott M.A."/>
            <person name="Spackman E."/>
            <person name="Goraichik I."/>
            <person name="Dimitrov K.M."/>
            <person name="Suarez D.L."/>
            <person name="Swayne D.E."/>
        </authorList>
    </citation>
    <scope>NUCLEOTIDE SEQUENCE [LARGE SCALE GENOMIC DNA]</scope>
    <source>
        <strain evidence="1 2">DSM 43828</strain>
    </source>
</reference>
<name>A0A1W2DNW3_KIBAR</name>
<protein>
    <recommendedName>
        <fullName evidence="3">SprT-like family protein</fullName>
    </recommendedName>
</protein>
<accession>A0A1W2DNW3</accession>
<dbReference type="AlphaFoldDB" id="A0A1W2DNW3"/>
<dbReference type="Proteomes" id="UP000192674">
    <property type="component" value="Unassembled WGS sequence"/>
</dbReference>
<sequence length="247" mass="26237">MLNRNWLVRMVLMPDDNDSGVDAVNERVDAVLAAAWRAIQHQHSAVPDAAVRLSVTSPQAPCGAATWRTAADDGRTPDITIGTEHLRDGAEAVFTALLHDAAHGIAAATIKGKDVAQDGRTHTVRYAVIAQQLGLDAVEIGDRGYAATTMTPTTRTAYAGVIDQLATALAPLRSTSPTFPPVGHSDTVRITVYQRSAGDGSCWIGVHVCPRCEPDTAESTARPAFSVDATCPRCGGAGELEWRRVFL</sequence>
<keyword evidence="2" id="KW-1185">Reference proteome</keyword>
<gene>
    <name evidence="1" type="ORF">SAMN05661093_03645</name>
</gene>
<evidence type="ECO:0000313" key="1">
    <source>
        <dbReference type="EMBL" id="SMC99154.1"/>
    </source>
</evidence>
<organism evidence="1 2">
    <name type="scientific">Kibdelosporangium aridum</name>
    <dbReference type="NCBI Taxonomy" id="2030"/>
    <lineage>
        <taxon>Bacteria</taxon>
        <taxon>Bacillati</taxon>
        <taxon>Actinomycetota</taxon>
        <taxon>Actinomycetes</taxon>
        <taxon>Pseudonocardiales</taxon>
        <taxon>Pseudonocardiaceae</taxon>
        <taxon>Kibdelosporangium</taxon>
    </lineage>
</organism>
<evidence type="ECO:0000313" key="2">
    <source>
        <dbReference type="Proteomes" id="UP000192674"/>
    </source>
</evidence>
<evidence type="ECO:0008006" key="3">
    <source>
        <dbReference type="Google" id="ProtNLM"/>
    </source>
</evidence>
<proteinExistence type="predicted"/>
<dbReference type="EMBL" id="FWXV01000002">
    <property type="protein sequence ID" value="SMC99154.1"/>
    <property type="molecule type" value="Genomic_DNA"/>
</dbReference>